<reference evidence="1" key="1">
    <citation type="journal article" date="2019" name="MBio">
        <title>Virus Genomes from Deep Sea Sediments Expand the Ocean Megavirome and Support Independent Origins of Viral Gigantism.</title>
        <authorList>
            <person name="Backstrom D."/>
            <person name="Yutin N."/>
            <person name="Jorgensen S.L."/>
            <person name="Dharamshi J."/>
            <person name="Homa F."/>
            <person name="Zaremba-Niedwiedzka K."/>
            <person name="Spang A."/>
            <person name="Wolf Y.I."/>
            <person name="Koonin E.V."/>
            <person name="Ettema T.J."/>
        </authorList>
    </citation>
    <scope>NUCLEOTIDE SEQUENCE</scope>
</reference>
<evidence type="ECO:0000313" key="1">
    <source>
        <dbReference type="EMBL" id="QBK85121.1"/>
    </source>
</evidence>
<gene>
    <name evidence="1" type="ORF">LCDPAC02_03200</name>
</gene>
<protein>
    <submittedName>
        <fullName evidence="1">Uncharacterized protein</fullName>
    </submittedName>
</protein>
<proteinExistence type="predicted"/>
<dbReference type="EMBL" id="MK500303">
    <property type="protein sequence ID" value="QBK85121.1"/>
    <property type="molecule type" value="Genomic_DNA"/>
</dbReference>
<name>A0A481YPD3_9VIRU</name>
<organism evidence="1">
    <name type="scientific">Pithovirus LCDPAC02</name>
    <dbReference type="NCBI Taxonomy" id="2506601"/>
    <lineage>
        <taxon>Viruses</taxon>
        <taxon>Pithoviruses</taxon>
    </lineage>
</organism>
<accession>A0A481YPD3</accession>
<sequence>MNYNKLYIDAINVLTRIMSSDFVKKHYVLKHTDIIHLVDRFDFDKIVDKIYLGSGRDFIIKDIVIYISLSQKIIGNKKWKFIMLRFTNDITGYRYGTCKFKDNEIVELLSKFERTFKLYGTLNIKDSKIMIETNADCDCSKFCKYEFECYCENDICNCLRYHDLYCNCLNCDCYKYNKESYKFDYQFSFSSNLSSLSANYLLNEFF</sequence>